<evidence type="ECO:0008006" key="6">
    <source>
        <dbReference type="Google" id="ProtNLM"/>
    </source>
</evidence>
<dbReference type="Proteomes" id="UP001293254">
    <property type="component" value="Unassembled WGS sequence"/>
</dbReference>
<feature type="region of interest" description="Disordered" evidence="1">
    <location>
        <begin position="337"/>
        <end position="356"/>
    </location>
</feature>
<dbReference type="EMBL" id="JACGWO010000001">
    <property type="protein sequence ID" value="KAK4438321.1"/>
    <property type="molecule type" value="Genomic_DNA"/>
</dbReference>
<evidence type="ECO:0000259" key="2">
    <source>
        <dbReference type="Pfam" id="PF14111"/>
    </source>
</evidence>
<evidence type="ECO:0000313" key="4">
    <source>
        <dbReference type="EMBL" id="KAK4438321.1"/>
    </source>
</evidence>
<keyword evidence="5" id="KW-1185">Reference proteome</keyword>
<dbReference type="AlphaFoldDB" id="A0AAE2CXJ1"/>
<feature type="domain" description="DUF4283" evidence="2">
    <location>
        <begin position="8"/>
        <end position="89"/>
    </location>
</feature>
<gene>
    <name evidence="4" type="ORF">Salat_0166400</name>
</gene>
<evidence type="ECO:0000256" key="1">
    <source>
        <dbReference type="SAM" id="MobiDB-lite"/>
    </source>
</evidence>
<dbReference type="PANTHER" id="PTHR31286:SF167">
    <property type="entry name" value="OS09G0268800 PROTEIN"/>
    <property type="match status" value="1"/>
</dbReference>
<feature type="compositionally biased region" description="Polar residues" evidence="1">
    <location>
        <begin position="225"/>
        <end position="236"/>
    </location>
</feature>
<dbReference type="Pfam" id="PF14111">
    <property type="entry name" value="DUF4283"/>
    <property type="match status" value="1"/>
</dbReference>
<evidence type="ECO:0000259" key="3">
    <source>
        <dbReference type="Pfam" id="PF14392"/>
    </source>
</evidence>
<proteinExistence type="predicted"/>
<feature type="non-terminal residue" evidence="4">
    <location>
        <position position="1"/>
    </location>
</feature>
<sequence>GLWHADSDSHRLCLVGHLFASWVPRFEAFSTSIQGMTNPVKRMEVRQLGGGRFLLRFNHFIDRNWALEGCPWSFEKNIIILNEIREHENPLRVNLDWCDFHVHVHELPLSMMNLGVATLLGNRIGWFRDLDMDDSGCAWGATLCLCVAINVSRPLSRAIPICSAVGDELLVHLTYERLPNFCYLCGKLGHIAKYYELQFEDGFVDPGPEAPYGPWLRAPLPNQGRKFSQPQEPMGTSRSASISGSGSLRGAAVCELQSKEDDPAGSTRDTQGFSAGHWSRRRLGVGRLHDGTSKVGSKGAADSRRDAWAVESNMGDPGVEDSAECVPLTLPVHRPVGALPSQGTAMGNVEDGLVSV</sequence>
<reference evidence="4" key="2">
    <citation type="journal article" date="2024" name="Plant">
        <title>Genomic evolution and insights into agronomic trait innovations of Sesamum species.</title>
        <authorList>
            <person name="Miao H."/>
            <person name="Wang L."/>
            <person name="Qu L."/>
            <person name="Liu H."/>
            <person name="Sun Y."/>
            <person name="Le M."/>
            <person name="Wang Q."/>
            <person name="Wei S."/>
            <person name="Zheng Y."/>
            <person name="Lin W."/>
            <person name="Duan Y."/>
            <person name="Cao H."/>
            <person name="Xiong S."/>
            <person name="Wang X."/>
            <person name="Wei L."/>
            <person name="Li C."/>
            <person name="Ma Q."/>
            <person name="Ju M."/>
            <person name="Zhao R."/>
            <person name="Li G."/>
            <person name="Mu C."/>
            <person name="Tian Q."/>
            <person name="Mei H."/>
            <person name="Zhang T."/>
            <person name="Gao T."/>
            <person name="Zhang H."/>
        </authorList>
    </citation>
    <scope>NUCLEOTIDE SEQUENCE</scope>
    <source>
        <strain evidence="4">3651</strain>
    </source>
</reference>
<organism evidence="4 5">
    <name type="scientific">Sesamum alatum</name>
    <dbReference type="NCBI Taxonomy" id="300844"/>
    <lineage>
        <taxon>Eukaryota</taxon>
        <taxon>Viridiplantae</taxon>
        <taxon>Streptophyta</taxon>
        <taxon>Embryophyta</taxon>
        <taxon>Tracheophyta</taxon>
        <taxon>Spermatophyta</taxon>
        <taxon>Magnoliopsida</taxon>
        <taxon>eudicotyledons</taxon>
        <taxon>Gunneridae</taxon>
        <taxon>Pentapetalae</taxon>
        <taxon>asterids</taxon>
        <taxon>lamiids</taxon>
        <taxon>Lamiales</taxon>
        <taxon>Pedaliaceae</taxon>
        <taxon>Sesamum</taxon>
    </lineage>
</organism>
<name>A0AAE2CXJ1_9LAMI</name>
<reference evidence="4" key="1">
    <citation type="submission" date="2020-06" db="EMBL/GenBank/DDBJ databases">
        <authorList>
            <person name="Li T."/>
            <person name="Hu X."/>
            <person name="Zhang T."/>
            <person name="Song X."/>
            <person name="Zhang H."/>
            <person name="Dai N."/>
            <person name="Sheng W."/>
            <person name="Hou X."/>
            <person name="Wei L."/>
        </authorList>
    </citation>
    <scope>NUCLEOTIDE SEQUENCE</scope>
    <source>
        <strain evidence="4">3651</strain>
        <tissue evidence="4">Leaf</tissue>
    </source>
</reference>
<dbReference type="Pfam" id="PF14392">
    <property type="entry name" value="zf-CCHC_4"/>
    <property type="match status" value="1"/>
</dbReference>
<dbReference type="InterPro" id="IPR025836">
    <property type="entry name" value="Zn_knuckle_CX2CX4HX4C"/>
</dbReference>
<feature type="domain" description="Zinc knuckle CX2CX4HX4C" evidence="3">
    <location>
        <begin position="151"/>
        <end position="194"/>
    </location>
</feature>
<accession>A0AAE2CXJ1</accession>
<dbReference type="PANTHER" id="PTHR31286">
    <property type="entry name" value="GLYCINE-RICH CELL WALL STRUCTURAL PROTEIN 1.8-LIKE"/>
    <property type="match status" value="1"/>
</dbReference>
<dbReference type="InterPro" id="IPR025558">
    <property type="entry name" value="DUF4283"/>
</dbReference>
<feature type="compositionally biased region" description="Low complexity" evidence="1">
    <location>
        <begin position="237"/>
        <end position="246"/>
    </location>
</feature>
<evidence type="ECO:0000313" key="5">
    <source>
        <dbReference type="Proteomes" id="UP001293254"/>
    </source>
</evidence>
<dbReference type="InterPro" id="IPR040256">
    <property type="entry name" value="At4g02000-like"/>
</dbReference>
<comment type="caution">
    <text evidence="4">The sequence shown here is derived from an EMBL/GenBank/DDBJ whole genome shotgun (WGS) entry which is preliminary data.</text>
</comment>
<feature type="region of interest" description="Disordered" evidence="1">
    <location>
        <begin position="258"/>
        <end position="306"/>
    </location>
</feature>
<feature type="region of interest" description="Disordered" evidence="1">
    <location>
        <begin position="221"/>
        <end position="246"/>
    </location>
</feature>
<protein>
    <recommendedName>
        <fullName evidence="6">DUF4283 domain-containing protein</fullName>
    </recommendedName>
</protein>